<evidence type="ECO:0000313" key="3">
    <source>
        <dbReference type="Proteomes" id="UP001642464"/>
    </source>
</evidence>
<name>A0ABP0J977_9DINO</name>
<dbReference type="EMBL" id="CAXAMM010006413">
    <property type="protein sequence ID" value="CAK9010946.1"/>
    <property type="molecule type" value="Genomic_DNA"/>
</dbReference>
<reference evidence="1 3" key="1">
    <citation type="submission" date="2024-02" db="EMBL/GenBank/DDBJ databases">
        <authorList>
            <person name="Chen Y."/>
            <person name="Shah S."/>
            <person name="Dougan E. K."/>
            <person name="Thang M."/>
            <person name="Chan C."/>
        </authorList>
    </citation>
    <scope>NUCLEOTIDE SEQUENCE [LARGE SCALE GENOMIC DNA]</scope>
</reference>
<evidence type="ECO:0000313" key="1">
    <source>
        <dbReference type="EMBL" id="CAK9010946.1"/>
    </source>
</evidence>
<keyword evidence="3" id="KW-1185">Reference proteome</keyword>
<proteinExistence type="predicted"/>
<dbReference type="EMBL" id="CAXAMM010006435">
    <property type="protein sequence ID" value="CAK9011011.1"/>
    <property type="molecule type" value="Genomic_DNA"/>
</dbReference>
<organism evidence="1 3">
    <name type="scientific">Durusdinium trenchii</name>
    <dbReference type="NCBI Taxonomy" id="1381693"/>
    <lineage>
        <taxon>Eukaryota</taxon>
        <taxon>Sar</taxon>
        <taxon>Alveolata</taxon>
        <taxon>Dinophyceae</taxon>
        <taxon>Suessiales</taxon>
        <taxon>Symbiodiniaceae</taxon>
        <taxon>Durusdinium</taxon>
    </lineage>
</organism>
<accession>A0ABP0J977</accession>
<dbReference type="Proteomes" id="UP001642464">
    <property type="component" value="Unassembled WGS sequence"/>
</dbReference>
<sequence>MKKPSASSCGPIKKPSSSSSVMKGTKMKAMKVGSSLAVTGKAKAKAKAKARARAAKAEKDPRAEAIWMCQQLSDGKLNPESLHRGYVLLRNEAKKWVNSPKTQKLVNDLKQPADNWYHFMFAYVCGFMIDGVLQLNEVYKVLFSDEKDKRFFSCGVEHGHFIRDGANQFFEFLKAYQVSDFEAAIKGESSDMKLLEDLLVKFANLPQDTLAR</sequence>
<protein>
    <submittedName>
        <fullName evidence="1">Uncharacterized protein</fullName>
    </submittedName>
</protein>
<evidence type="ECO:0000313" key="2">
    <source>
        <dbReference type="EMBL" id="CAK9011011.1"/>
    </source>
</evidence>
<gene>
    <name evidence="1" type="ORF">SCF082_LOCUS10879</name>
    <name evidence="2" type="ORF">SCF082_LOCUS10905</name>
</gene>
<comment type="caution">
    <text evidence="1">The sequence shown here is derived from an EMBL/GenBank/DDBJ whole genome shotgun (WGS) entry which is preliminary data.</text>
</comment>